<evidence type="ECO:0000313" key="2">
    <source>
        <dbReference type="EMBL" id="KIJ30701.1"/>
    </source>
</evidence>
<dbReference type="HOGENOM" id="CLU_553391_0_0_1"/>
<sequence length="555" mass="63318">MSSNTLLEISCWTCNELLRDLPWHMKRTHGLLYEFKWAAEKHEIHRNTPNDPIHCPISECPTLSLTSDGLKRHLEKSHGIPEKSITIKTLLIPEDPNVDPPALGQNSASALPDLVQPHAIAYKMDIDVTHHPFADLEVLKFLPFRILSTLKVIICLPCQRALLPSSVIYHLEDIHDSPVPTHLRETLHDLWCSQNVLHDARDLVIPSNKTFAIPCLPIHHNGYVCAQCDFCAPSKDTVHIHWGDIHRITHGMFQEGCFLCGDLQTIFQHHKHYFQVAQSPPDKPLDPYHLFVTQTLPKLGELPAFNLPPTDHELSPLLRQTRWHEYLQDAMKDPSIVSDIIQAIQIPRNQDNLWTKALHHLTDLYLDECWSLDNISDICLRKILMQWPDPPIDGKAWRVLDDKETRHDYGRVVQSICLGVLRSLELPQRLKWFGVDAGDIARAWRLLACLKDGSCSPDVLVLHQFIKPFFYPRTIDDPAKRVSKWSQPIECLCAILCLREGGIFPPAKDVTGLFARLVYLIRGTVLFESSHHVKINGKEPTLAMETEADIALHSQ</sequence>
<accession>A0A0C9UZ62</accession>
<gene>
    <name evidence="2" type="ORF">M422DRAFT_267746</name>
</gene>
<protein>
    <recommendedName>
        <fullName evidence="1">C2H2-type domain-containing protein</fullName>
    </recommendedName>
</protein>
<dbReference type="OrthoDB" id="2747940at2759"/>
<keyword evidence="3" id="KW-1185">Reference proteome</keyword>
<dbReference type="AlphaFoldDB" id="A0A0C9UZ62"/>
<feature type="domain" description="C2H2-type" evidence="1">
    <location>
        <begin position="223"/>
        <end position="246"/>
    </location>
</feature>
<dbReference type="SMART" id="SM00355">
    <property type="entry name" value="ZnF_C2H2"/>
    <property type="match status" value="3"/>
</dbReference>
<evidence type="ECO:0000313" key="3">
    <source>
        <dbReference type="Proteomes" id="UP000054279"/>
    </source>
</evidence>
<proteinExistence type="predicted"/>
<evidence type="ECO:0000259" key="1">
    <source>
        <dbReference type="SMART" id="SM00355"/>
    </source>
</evidence>
<reference evidence="2 3" key="1">
    <citation type="submission" date="2014-06" db="EMBL/GenBank/DDBJ databases">
        <title>Evolutionary Origins and Diversification of the Mycorrhizal Mutualists.</title>
        <authorList>
            <consortium name="DOE Joint Genome Institute"/>
            <consortium name="Mycorrhizal Genomics Consortium"/>
            <person name="Kohler A."/>
            <person name="Kuo A."/>
            <person name="Nagy L.G."/>
            <person name="Floudas D."/>
            <person name="Copeland A."/>
            <person name="Barry K.W."/>
            <person name="Cichocki N."/>
            <person name="Veneault-Fourrey C."/>
            <person name="LaButti K."/>
            <person name="Lindquist E.A."/>
            <person name="Lipzen A."/>
            <person name="Lundell T."/>
            <person name="Morin E."/>
            <person name="Murat C."/>
            <person name="Riley R."/>
            <person name="Ohm R."/>
            <person name="Sun H."/>
            <person name="Tunlid A."/>
            <person name="Henrissat B."/>
            <person name="Grigoriev I.V."/>
            <person name="Hibbett D.S."/>
            <person name="Martin F."/>
        </authorList>
    </citation>
    <scope>NUCLEOTIDE SEQUENCE [LARGE SCALE GENOMIC DNA]</scope>
    <source>
        <strain evidence="2 3">SS14</strain>
    </source>
</reference>
<organism evidence="2 3">
    <name type="scientific">Sphaerobolus stellatus (strain SS14)</name>
    <dbReference type="NCBI Taxonomy" id="990650"/>
    <lineage>
        <taxon>Eukaryota</taxon>
        <taxon>Fungi</taxon>
        <taxon>Dikarya</taxon>
        <taxon>Basidiomycota</taxon>
        <taxon>Agaricomycotina</taxon>
        <taxon>Agaricomycetes</taxon>
        <taxon>Phallomycetidae</taxon>
        <taxon>Geastrales</taxon>
        <taxon>Sphaerobolaceae</taxon>
        <taxon>Sphaerobolus</taxon>
    </lineage>
</organism>
<feature type="domain" description="C2H2-type" evidence="1">
    <location>
        <begin position="9"/>
        <end position="29"/>
    </location>
</feature>
<feature type="domain" description="C2H2-type" evidence="1">
    <location>
        <begin position="53"/>
        <end position="78"/>
    </location>
</feature>
<dbReference type="EMBL" id="KN837256">
    <property type="protein sequence ID" value="KIJ30701.1"/>
    <property type="molecule type" value="Genomic_DNA"/>
</dbReference>
<dbReference type="InterPro" id="IPR022698">
    <property type="entry name" value="OrsD"/>
</dbReference>
<dbReference type="Proteomes" id="UP000054279">
    <property type="component" value="Unassembled WGS sequence"/>
</dbReference>
<dbReference type="InterPro" id="IPR013087">
    <property type="entry name" value="Znf_C2H2_type"/>
</dbReference>
<name>A0A0C9UZ62_SPHS4</name>
<dbReference type="Pfam" id="PF12013">
    <property type="entry name" value="OrsD"/>
    <property type="match status" value="1"/>
</dbReference>